<dbReference type="GO" id="GO:0006313">
    <property type="term" value="P:DNA transposition"/>
    <property type="evidence" value="ECO:0007669"/>
    <property type="project" value="InterPro"/>
</dbReference>
<dbReference type="InterPro" id="IPR010921">
    <property type="entry name" value="Trp_repressor/repl_initiator"/>
</dbReference>
<dbReference type="SUPFAM" id="SSF48295">
    <property type="entry name" value="TrpR-like"/>
    <property type="match status" value="1"/>
</dbReference>
<name>A0A1H7KKH4_9GAMM</name>
<gene>
    <name evidence="1" type="ORF">SAMN04488129_10514</name>
</gene>
<dbReference type="GO" id="GO:0043565">
    <property type="term" value="F:sequence-specific DNA binding"/>
    <property type="evidence" value="ECO:0007669"/>
    <property type="project" value="InterPro"/>
</dbReference>
<dbReference type="OrthoDB" id="291972at2"/>
<dbReference type="Proteomes" id="UP000198807">
    <property type="component" value="Unassembled WGS sequence"/>
</dbReference>
<keyword evidence="2" id="KW-1185">Reference proteome</keyword>
<evidence type="ECO:0000313" key="2">
    <source>
        <dbReference type="Proteomes" id="UP000198807"/>
    </source>
</evidence>
<reference evidence="2" key="1">
    <citation type="submission" date="2016-10" db="EMBL/GenBank/DDBJ databases">
        <authorList>
            <person name="Varghese N."/>
            <person name="Submissions S."/>
        </authorList>
    </citation>
    <scope>NUCLEOTIDE SEQUENCE [LARGE SCALE GENOMIC DNA]</scope>
    <source>
        <strain evidence="2">CGMCC 1.9150</strain>
    </source>
</reference>
<proteinExistence type="predicted"/>
<accession>A0A1H7KKH4</accession>
<dbReference type="Pfam" id="PF01527">
    <property type="entry name" value="HTH_Tnp_1"/>
    <property type="match status" value="1"/>
</dbReference>
<dbReference type="AlphaFoldDB" id="A0A1H7KKH4"/>
<protein>
    <submittedName>
        <fullName evidence="1">Transposase</fullName>
    </submittedName>
</protein>
<dbReference type="EMBL" id="FOBC01000005">
    <property type="protein sequence ID" value="SEK86447.1"/>
    <property type="molecule type" value="Genomic_DNA"/>
</dbReference>
<dbReference type="GO" id="GO:0004803">
    <property type="term" value="F:transposase activity"/>
    <property type="evidence" value="ECO:0007669"/>
    <property type="project" value="InterPro"/>
</dbReference>
<dbReference type="STRING" id="650850.SAMN04488129_10514"/>
<dbReference type="InterPro" id="IPR002514">
    <property type="entry name" value="Transposase_8"/>
</dbReference>
<sequence length="101" mass="11494">MSRQKRNNHSPELKAKVALEAVRGLKTANEIGQESGVHPVQVSQWKKALLEDSSTLFDKKRGPKPKAEYQTDEKLYSEIGRLKMELDWLRKSPESTCRVAS</sequence>
<evidence type="ECO:0000313" key="1">
    <source>
        <dbReference type="EMBL" id="SEK86447.1"/>
    </source>
</evidence>
<organism evidence="1 2">
    <name type="scientific">Halomonas daqiaonensis</name>
    <dbReference type="NCBI Taxonomy" id="650850"/>
    <lineage>
        <taxon>Bacteria</taxon>
        <taxon>Pseudomonadati</taxon>
        <taxon>Pseudomonadota</taxon>
        <taxon>Gammaproteobacteria</taxon>
        <taxon>Oceanospirillales</taxon>
        <taxon>Halomonadaceae</taxon>
        <taxon>Halomonas</taxon>
    </lineage>
</organism>